<dbReference type="Pfam" id="PF25876">
    <property type="entry name" value="HH_MFP_RND"/>
    <property type="match status" value="1"/>
</dbReference>
<dbReference type="InterPro" id="IPR006143">
    <property type="entry name" value="RND_pump_MFP"/>
</dbReference>
<dbReference type="PANTHER" id="PTHR30158">
    <property type="entry name" value="ACRA/E-RELATED COMPONENT OF DRUG EFFLUX TRANSPORTER"/>
    <property type="match status" value="1"/>
</dbReference>
<reference evidence="7" key="1">
    <citation type="submission" date="2021-11" db="EMBL/GenBank/DDBJ databases">
        <title>Description of a new species Pelosinus isolated from the bottom sediments of Lake Baikal.</title>
        <authorList>
            <person name="Zakharyuk A."/>
        </authorList>
    </citation>
    <scope>NUCLEOTIDE SEQUENCE</scope>
    <source>
        <strain evidence="7">Bkl1</strain>
    </source>
</reference>
<feature type="domain" description="Multidrug resistance protein MdtA-like beta-barrel" evidence="5">
    <location>
        <begin position="220"/>
        <end position="305"/>
    </location>
</feature>
<dbReference type="Pfam" id="PF25944">
    <property type="entry name" value="Beta-barrel_RND"/>
    <property type="match status" value="1"/>
</dbReference>
<evidence type="ECO:0000256" key="1">
    <source>
        <dbReference type="ARBA" id="ARBA00004196"/>
    </source>
</evidence>
<dbReference type="Proteomes" id="UP001165492">
    <property type="component" value="Unassembled WGS sequence"/>
</dbReference>
<dbReference type="Gene3D" id="2.40.420.20">
    <property type="match status" value="1"/>
</dbReference>
<dbReference type="Pfam" id="PF25967">
    <property type="entry name" value="RND-MFP_C"/>
    <property type="match status" value="1"/>
</dbReference>
<dbReference type="NCBIfam" id="TIGR01730">
    <property type="entry name" value="RND_mfp"/>
    <property type="match status" value="1"/>
</dbReference>
<feature type="domain" description="Multidrug resistance protein MdtA-like C-terminal permuted SH3" evidence="6">
    <location>
        <begin position="311"/>
        <end position="368"/>
    </location>
</feature>
<evidence type="ECO:0000313" key="7">
    <source>
        <dbReference type="EMBL" id="MCC5466996.1"/>
    </source>
</evidence>
<dbReference type="Pfam" id="PF25917">
    <property type="entry name" value="BSH_RND"/>
    <property type="match status" value="1"/>
</dbReference>
<dbReference type="InterPro" id="IPR058624">
    <property type="entry name" value="MdtA-like_HH"/>
</dbReference>
<dbReference type="InterPro" id="IPR058625">
    <property type="entry name" value="MdtA-like_BSH"/>
</dbReference>
<accession>A0ABS8HV01</accession>
<dbReference type="EMBL" id="JAJHJB010000025">
    <property type="protein sequence ID" value="MCC5466996.1"/>
    <property type="molecule type" value="Genomic_DNA"/>
</dbReference>
<comment type="caution">
    <text evidence="7">The sequence shown here is derived from an EMBL/GenBank/DDBJ whole genome shotgun (WGS) entry which is preliminary data.</text>
</comment>
<feature type="domain" description="Multidrug resistance protein MdtA-like barrel-sandwich hybrid" evidence="4">
    <location>
        <begin position="74"/>
        <end position="212"/>
    </location>
</feature>
<dbReference type="SUPFAM" id="SSF111369">
    <property type="entry name" value="HlyD-like secretion proteins"/>
    <property type="match status" value="1"/>
</dbReference>
<evidence type="ECO:0000259" key="3">
    <source>
        <dbReference type="Pfam" id="PF25876"/>
    </source>
</evidence>
<evidence type="ECO:0000259" key="6">
    <source>
        <dbReference type="Pfam" id="PF25967"/>
    </source>
</evidence>
<dbReference type="InterPro" id="IPR058626">
    <property type="entry name" value="MdtA-like_b-barrel"/>
</dbReference>
<feature type="domain" description="Multidrug resistance protein MdtA-like alpha-helical hairpin" evidence="3">
    <location>
        <begin position="117"/>
        <end position="180"/>
    </location>
</feature>
<sequence>MLAELREVSNLVRISSKVRWRNYMALIIFSMVIISGCSKQAAPAPQAVEVKAMQVVRKDTPIAYEFVGTIEAKNEVQVRAKVSGNIVDKMVVGGAEVTEGQPLFRIDSRQYNSALLTNQATAAQAEALLAKSRKDVGRYNQLAEQGAIAQQTLDNALAEEKQNAAAANANWAKVQQAQEDIEDTMILSPLNGRIDINDLSIGSFVTAGSTIMATISSVDPVMVKFSMSENEYLQFAKNKGASPAEWGRDLKLILSDGSTYPLTGQIEQVDKGLATGTGTLSFKASFANPNKLLVPGMFARVAVQSEVRSGAFLIPQRAVQQMLDKTLVTVVGEGEKAETRAVKMGTKIGNMWVVDEGLTENDRVVVEGFLKTPPGTPVTVTMIGPDDLQTPAKQ</sequence>
<evidence type="ECO:0000259" key="4">
    <source>
        <dbReference type="Pfam" id="PF25917"/>
    </source>
</evidence>
<proteinExistence type="inferred from homology"/>
<dbReference type="Gene3D" id="2.40.50.100">
    <property type="match status" value="1"/>
</dbReference>
<evidence type="ECO:0000256" key="2">
    <source>
        <dbReference type="ARBA" id="ARBA00009477"/>
    </source>
</evidence>
<protein>
    <submittedName>
        <fullName evidence="7">Efflux RND transporter periplasmic adaptor subunit</fullName>
    </submittedName>
</protein>
<dbReference type="RefSeq" id="WP_229536072.1">
    <property type="nucleotide sequence ID" value="NZ_JAJHJB010000025.1"/>
</dbReference>
<name>A0ABS8HV01_9FIRM</name>
<evidence type="ECO:0000313" key="8">
    <source>
        <dbReference type="Proteomes" id="UP001165492"/>
    </source>
</evidence>
<comment type="subcellular location">
    <subcellularLocation>
        <location evidence="1">Cell envelope</location>
    </subcellularLocation>
</comment>
<evidence type="ECO:0000259" key="5">
    <source>
        <dbReference type="Pfam" id="PF25944"/>
    </source>
</evidence>
<comment type="similarity">
    <text evidence="2">Belongs to the membrane fusion protein (MFP) (TC 8.A.1) family.</text>
</comment>
<dbReference type="Gene3D" id="1.10.287.470">
    <property type="entry name" value="Helix hairpin bin"/>
    <property type="match status" value="1"/>
</dbReference>
<gene>
    <name evidence="7" type="ORF">LMF89_16760</name>
</gene>
<dbReference type="Gene3D" id="2.40.30.170">
    <property type="match status" value="1"/>
</dbReference>
<organism evidence="7 8">
    <name type="scientific">Pelosinus baikalensis</name>
    <dbReference type="NCBI Taxonomy" id="2892015"/>
    <lineage>
        <taxon>Bacteria</taxon>
        <taxon>Bacillati</taxon>
        <taxon>Bacillota</taxon>
        <taxon>Negativicutes</taxon>
        <taxon>Selenomonadales</taxon>
        <taxon>Sporomusaceae</taxon>
        <taxon>Pelosinus</taxon>
    </lineage>
</organism>
<keyword evidence="8" id="KW-1185">Reference proteome</keyword>
<dbReference type="InterPro" id="IPR058627">
    <property type="entry name" value="MdtA-like_C"/>
</dbReference>